<accession>T0JVN5</accession>
<gene>
    <name evidence="1" type="ORF">CGLO_16619</name>
</gene>
<comment type="caution">
    <text evidence="1">The sequence shown here is derived from an EMBL/GenBank/DDBJ whole genome shotgun (WGS) entry which is preliminary data.</text>
</comment>
<dbReference type="Proteomes" id="UP000015530">
    <property type="component" value="Unassembled WGS sequence"/>
</dbReference>
<organism evidence="1 2">
    <name type="scientific">Colletotrichum gloeosporioides (strain Cg-14)</name>
    <name type="common">Anthracnose fungus</name>
    <name type="synonym">Glomerella cingulata</name>
    <dbReference type="NCBI Taxonomy" id="1237896"/>
    <lineage>
        <taxon>Eukaryota</taxon>
        <taxon>Fungi</taxon>
        <taxon>Dikarya</taxon>
        <taxon>Ascomycota</taxon>
        <taxon>Pezizomycotina</taxon>
        <taxon>Sordariomycetes</taxon>
        <taxon>Hypocreomycetidae</taxon>
        <taxon>Glomerellales</taxon>
        <taxon>Glomerellaceae</taxon>
        <taxon>Colletotrichum</taxon>
        <taxon>Colletotrichum gloeosporioides species complex</taxon>
    </lineage>
</organism>
<proteinExistence type="predicted"/>
<sequence length="27" mass="3159">MCLSPYHPFKHPPLILFALLINLLMHV</sequence>
<protein>
    <submittedName>
        <fullName evidence="1">Uncharacterized protein</fullName>
    </submittedName>
</protein>
<evidence type="ECO:0000313" key="1">
    <source>
        <dbReference type="EMBL" id="EQB44618.1"/>
    </source>
</evidence>
<dbReference type="EMBL" id="AMYD01003944">
    <property type="protein sequence ID" value="EQB44618.1"/>
    <property type="molecule type" value="Genomic_DNA"/>
</dbReference>
<evidence type="ECO:0000313" key="2">
    <source>
        <dbReference type="Proteomes" id="UP000015530"/>
    </source>
</evidence>
<name>T0JVN5_COLGC</name>
<dbReference type="AlphaFoldDB" id="T0JVN5"/>
<dbReference type="HOGENOM" id="CLU_3415204_0_0_1"/>
<reference evidence="2" key="1">
    <citation type="journal article" date="2013" name="Mol. Plant Microbe Interact.">
        <title>Global aspects of pacC regulation of pathogenicity genes in Colletotrichum gloeosporioides as revealed by transcriptome analysis.</title>
        <authorList>
            <person name="Alkan N."/>
            <person name="Meng X."/>
            <person name="Friedlander G."/>
            <person name="Reuveni E."/>
            <person name="Sukno S."/>
            <person name="Sherman A."/>
            <person name="Thon M."/>
            <person name="Fluhr R."/>
            <person name="Prusky D."/>
        </authorList>
    </citation>
    <scope>NUCLEOTIDE SEQUENCE [LARGE SCALE GENOMIC DNA]</scope>
    <source>
        <strain evidence="2">Cg-14</strain>
    </source>
</reference>